<dbReference type="Proteomes" id="UP000323717">
    <property type="component" value="Unassembled WGS sequence"/>
</dbReference>
<dbReference type="Gene3D" id="3.30.70.1430">
    <property type="entry name" value="Multidrug efflux transporter AcrB pore domain"/>
    <property type="match status" value="1"/>
</dbReference>
<evidence type="ECO:0000256" key="1">
    <source>
        <dbReference type="SAM" id="Phobius"/>
    </source>
</evidence>
<dbReference type="GO" id="GO:0005886">
    <property type="term" value="C:plasma membrane"/>
    <property type="evidence" value="ECO:0007669"/>
    <property type="project" value="TreeGrafter"/>
</dbReference>
<dbReference type="PANTHER" id="PTHR32063:SF9">
    <property type="entry name" value="SIMILAR TO MULTIDRUG RESISTANCE PROTEIN MEXB"/>
    <property type="match status" value="1"/>
</dbReference>
<feature type="transmembrane region" description="Helical" evidence="1">
    <location>
        <begin position="330"/>
        <end position="357"/>
    </location>
</feature>
<evidence type="ECO:0000313" key="2">
    <source>
        <dbReference type="EMBL" id="KAA3931665.1"/>
    </source>
</evidence>
<gene>
    <name evidence="2" type="ORF">F3D71_31440</name>
</gene>
<comment type="caution">
    <text evidence="2">The sequence shown here is derived from an EMBL/GenBank/DDBJ whole genome shotgun (WGS) entry which is preliminary data.</text>
</comment>
<evidence type="ECO:0000313" key="3">
    <source>
        <dbReference type="Proteomes" id="UP000323717"/>
    </source>
</evidence>
<feature type="transmembrane region" description="Helical" evidence="1">
    <location>
        <begin position="364"/>
        <end position="386"/>
    </location>
</feature>
<dbReference type="SUPFAM" id="SSF82866">
    <property type="entry name" value="Multidrug efflux transporter AcrB transmembrane domain"/>
    <property type="match status" value="1"/>
</dbReference>
<feature type="transmembrane region" description="Helical" evidence="1">
    <location>
        <begin position="12"/>
        <end position="33"/>
    </location>
</feature>
<keyword evidence="1" id="KW-0472">Membrane</keyword>
<dbReference type="SUPFAM" id="SSF82693">
    <property type="entry name" value="Multidrug efflux transporter AcrB pore domain, PN1, PN2, PC1 and PC2 subdomains"/>
    <property type="match status" value="2"/>
</dbReference>
<dbReference type="AlphaFoldDB" id="A0A5M5BSV1"/>
<keyword evidence="1" id="KW-0812">Transmembrane</keyword>
<accession>A0A5M5BSV1</accession>
<dbReference type="InterPro" id="IPR027463">
    <property type="entry name" value="AcrB_DN_DC_subdom"/>
</dbReference>
<dbReference type="SUPFAM" id="SSF82714">
    <property type="entry name" value="Multidrug efflux transporter AcrB TolC docking domain, DN and DC subdomains"/>
    <property type="match status" value="1"/>
</dbReference>
<organism evidence="2 3">
    <name type="scientific">Bacteroides ovatus</name>
    <dbReference type="NCBI Taxonomy" id="28116"/>
    <lineage>
        <taxon>Bacteria</taxon>
        <taxon>Pseudomonadati</taxon>
        <taxon>Bacteroidota</taxon>
        <taxon>Bacteroidia</taxon>
        <taxon>Bacteroidales</taxon>
        <taxon>Bacteroidaceae</taxon>
        <taxon>Bacteroides</taxon>
    </lineage>
</organism>
<dbReference type="Gene3D" id="3.30.2090.10">
    <property type="entry name" value="Multidrug efflux transporter AcrB TolC docking domain, DN and DC subdomains"/>
    <property type="match status" value="1"/>
</dbReference>
<protein>
    <submittedName>
        <fullName evidence="2">Hydrophobe/amphiphile efflux-1 family RND transporter</fullName>
    </submittedName>
</protein>
<name>A0A5M5BSV1_BACOV</name>
<reference evidence="2 3" key="1">
    <citation type="journal article" date="2019" name="Nat. Med.">
        <title>A library of human gut bacterial isolates paired with longitudinal multiomics data enables mechanistic microbiome research.</title>
        <authorList>
            <person name="Poyet M."/>
            <person name="Groussin M."/>
            <person name="Gibbons S.M."/>
            <person name="Avila-Pacheco J."/>
            <person name="Jiang X."/>
            <person name="Kearney S.M."/>
            <person name="Perrotta A.R."/>
            <person name="Berdy B."/>
            <person name="Zhao S."/>
            <person name="Lieberman T.D."/>
            <person name="Swanson P.K."/>
            <person name="Smith M."/>
            <person name="Roesemann S."/>
            <person name="Alexander J.E."/>
            <person name="Rich S.A."/>
            <person name="Livny J."/>
            <person name="Vlamakis H."/>
            <person name="Clish C."/>
            <person name="Bullock K."/>
            <person name="Deik A."/>
            <person name="Scott J."/>
            <person name="Pierce K.A."/>
            <person name="Xavier R.J."/>
            <person name="Alm E.J."/>
        </authorList>
    </citation>
    <scope>NUCLEOTIDE SEQUENCE [LARGE SCALE GENOMIC DNA]</scope>
    <source>
        <strain evidence="2 3">BIOML-A163</strain>
    </source>
</reference>
<dbReference type="Gene3D" id="1.20.1640.10">
    <property type="entry name" value="Multidrug efflux transporter AcrB transmembrane domain"/>
    <property type="match status" value="1"/>
</dbReference>
<dbReference type="FunFam" id="3.30.70.1430:FF:000001">
    <property type="entry name" value="Efflux pump membrane transporter"/>
    <property type="match status" value="1"/>
</dbReference>
<sequence>MKGNIFIKRPVLAISISVLILAIGLISLFTLPVEQYPDIAPPTVYVTASYTGADAEAVMNSVIMPLEESINGVEDMMYISSSASNAGLAIIQVYFKQGTDPDMAAVNVQNRVAKAQGLLPAEVTKVGVSTMKRQTSFLQIGALVCTDGRYDQTFLANYLDINVIPQIKRIEGVGDVMELGDTYSMRIWLKPERMAQYGLVPSDITAILGEQNIEAPTGSLGESSKNVFQFTMKYRGRLKSVEEFRNTVVRSREDGSILRLQDVAEVELGTMTYSFRSEMDSQPAVLYMIFQTAGSNATAVNKEITAQIERMEKNLPAGTEFVTMMSSNDFLFASIHNVVETLIIAIILVILVVYFFLQDLKSTLIPSISIIVSLVGTFACLVAAGFSLN</sequence>
<dbReference type="Pfam" id="PF00873">
    <property type="entry name" value="ACR_tran"/>
    <property type="match status" value="1"/>
</dbReference>
<dbReference type="PANTHER" id="PTHR32063">
    <property type="match status" value="1"/>
</dbReference>
<dbReference type="Gene3D" id="3.30.70.1320">
    <property type="entry name" value="Multidrug efflux transporter AcrB pore domain like"/>
    <property type="match status" value="1"/>
</dbReference>
<proteinExistence type="predicted"/>
<dbReference type="PRINTS" id="PR00702">
    <property type="entry name" value="ACRIFLAVINRP"/>
</dbReference>
<feature type="non-terminal residue" evidence="2">
    <location>
        <position position="389"/>
    </location>
</feature>
<dbReference type="InterPro" id="IPR001036">
    <property type="entry name" value="Acrflvin-R"/>
</dbReference>
<dbReference type="GO" id="GO:0042910">
    <property type="term" value="F:xenobiotic transmembrane transporter activity"/>
    <property type="evidence" value="ECO:0007669"/>
    <property type="project" value="TreeGrafter"/>
</dbReference>
<dbReference type="EMBL" id="VWLE01000999">
    <property type="protein sequence ID" value="KAA3931665.1"/>
    <property type="molecule type" value="Genomic_DNA"/>
</dbReference>
<keyword evidence="1" id="KW-1133">Transmembrane helix</keyword>